<evidence type="ECO:0000313" key="2">
    <source>
        <dbReference type="Proteomes" id="UP000008963"/>
    </source>
</evidence>
<evidence type="ECO:0000313" key="1">
    <source>
        <dbReference type="EMBL" id="CBW27888.1"/>
    </source>
</evidence>
<dbReference type="STRING" id="862908.BMS_3131"/>
<dbReference type="RefSeq" id="WP_014245658.1">
    <property type="nucleotide sequence ID" value="NC_016620.1"/>
</dbReference>
<organism evidence="1 2">
    <name type="scientific">Halobacteriovorax marinus (strain ATCC BAA-682 / DSM 15412 / SJ)</name>
    <name type="common">Bacteriovorax marinus</name>
    <dbReference type="NCBI Taxonomy" id="862908"/>
    <lineage>
        <taxon>Bacteria</taxon>
        <taxon>Pseudomonadati</taxon>
        <taxon>Bdellovibrionota</taxon>
        <taxon>Bacteriovoracia</taxon>
        <taxon>Bacteriovoracales</taxon>
        <taxon>Halobacteriovoraceae</taxon>
        <taxon>Halobacteriovorax</taxon>
    </lineage>
</organism>
<dbReference type="AlphaFoldDB" id="E1WZV2"/>
<gene>
    <name evidence="1" type="ordered locus">BMS_3131</name>
</gene>
<dbReference type="InterPro" id="IPR008792">
    <property type="entry name" value="PQQD"/>
</dbReference>
<evidence type="ECO:0008006" key="3">
    <source>
        <dbReference type="Google" id="ProtNLM"/>
    </source>
</evidence>
<dbReference type="OrthoDB" id="5298199at2"/>
<name>E1WZV2_HALMS</name>
<sequence length="97" mass="10743">MSELQINEGLKLQKCDDVVSRKNANDIIVLMKMDDSSSFFKINGVAAEVWDLLSDGKSVKEVLDQLEGEYNVTREVLLGDVSKLITQLVDKNLAVTA</sequence>
<protein>
    <recommendedName>
        <fullName evidence="3">PqqD family protein</fullName>
    </recommendedName>
</protein>
<dbReference type="PATRIC" id="fig|862908.3.peg.2994"/>
<dbReference type="InterPro" id="IPR041881">
    <property type="entry name" value="PqqD_sf"/>
</dbReference>
<reference evidence="2" key="1">
    <citation type="journal article" date="2013" name="ISME J.">
        <title>A small predatory core genome in the divergent marine Bacteriovorax marinus SJ and the terrestrial Bdellovibrio bacteriovorus.</title>
        <authorList>
            <person name="Crossman L.C."/>
            <person name="Chen H."/>
            <person name="Cerdeno-Tarraga A.M."/>
            <person name="Brooks K."/>
            <person name="Quail M.A."/>
            <person name="Pineiro S.A."/>
            <person name="Hobley L."/>
            <person name="Sockett R.E."/>
            <person name="Bentley S.D."/>
            <person name="Parkhill J."/>
            <person name="Williams H.N."/>
            <person name="Stine O.C."/>
        </authorList>
    </citation>
    <scope>NUCLEOTIDE SEQUENCE [LARGE SCALE GENOMIC DNA]</scope>
    <source>
        <strain evidence="2">ATCC BAA-682 / DSM 15412 / SJ</strain>
    </source>
</reference>
<dbReference type="Gene3D" id="1.10.10.1150">
    <property type="entry name" value="Coenzyme PQQ synthesis protein D (PqqD)"/>
    <property type="match status" value="1"/>
</dbReference>
<dbReference type="HOGENOM" id="CLU_159325_2_2_7"/>
<dbReference type="KEGG" id="bmx:BMS_3131"/>
<dbReference type="Proteomes" id="UP000008963">
    <property type="component" value="Chromosome"/>
</dbReference>
<dbReference type="EMBL" id="FQ312005">
    <property type="protein sequence ID" value="CBW27888.1"/>
    <property type="molecule type" value="Genomic_DNA"/>
</dbReference>
<dbReference type="Pfam" id="PF05402">
    <property type="entry name" value="PqqD"/>
    <property type="match status" value="1"/>
</dbReference>
<accession>E1WZV2</accession>
<proteinExistence type="predicted"/>
<keyword evidence="2" id="KW-1185">Reference proteome</keyword>